<dbReference type="InterPro" id="IPR015421">
    <property type="entry name" value="PyrdxlP-dep_Trfase_major"/>
</dbReference>
<dbReference type="Proteomes" id="UP000009375">
    <property type="component" value="Unassembled WGS sequence"/>
</dbReference>
<organism evidence="9 10">
    <name type="scientific">Candidatus Parvarchaeum acidiphilum ARMAN-4</name>
    <dbReference type="NCBI Taxonomy" id="662760"/>
    <lineage>
        <taxon>Archaea</taxon>
        <taxon>Candidatus Parvarchaeota</taxon>
        <taxon>Candidatus Parvarchaeum</taxon>
    </lineage>
</organism>
<dbReference type="InterPro" id="IPR015422">
    <property type="entry name" value="PyrdxlP-dep_Trfase_small"/>
</dbReference>
<evidence type="ECO:0000259" key="8">
    <source>
        <dbReference type="Pfam" id="PF00266"/>
    </source>
</evidence>
<dbReference type="NCBIfam" id="TIGR01979">
    <property type="entry name" value="sufS"/>
    <property type="match status" value="1"/>
</dbReference>
<evidence type="ECO:0000256" key="6">
    <source>
        <dbReference type="ARBA" id="ARBA00050776"/>
    </source>
</evidence>
<dbReference type="GO" id="GO:0006534">
    <property type="term" value="P:cysteine metabolic process"/>
    <property type="evidence" value="ECO:0007669"/>
    <property type="project" value="InterPro"/>
</dbReference>
<dbReference type="InterPro" id="IPR016454">
    <property type="entry name" value="Cysteine_dSase"/>
</dbReference>
<dbReference type="PIRSF" id="PIRSF005572">
    <property type="entry name" value="NifS"/>
    <property type="match status" value="1"/>
</dbReference>
<dbReference type="AlphaFoldDB" id="D2EEV5"/>
<dbReference type="InterPro" id="IPR000192">
    <property type="entry name" value="Aminotrans_V_dom"/>
</dbReference>
<evidence type="ECO:0000256" key="5">
    <source>
        <dbReference type="ARBA" id="ARBA00022898"/>
    </source>
</evidence>
<keyword evidence="5" id="KW-0663">Pyridoxal phosphate</keyword>
<dbReference type="GO" id="GO:0031071">
    <property type="term" value="F:cysteine desulfurase activity"/>
    <property type="evidence" value="ECO:0007669"/>
    <property type="project" value="UniProtKB-EC"/>
</dbReference>
<dbReference type="PANTHER" id="PTHR43586">
    <property type="entry name" value="CYSTEINE DESULFURASE"/>
    <property type="match status" value="1"/>
</dbReference>
<comment type="cofactor">
    <cofactor evidence="1">
        <name>pyridoxal 5'-phosphate</name>
        <dbReference type="ChEBI" id="CHEBI:597326"/>
    </cofactor>
</comment>
<evidence type="ECO:0000313" key="10">
    <source>
        <dbReference type="Proteomes" id="UP000009375"/>
    </source>
</evidence>
<dbReference type="SUPFAM" id="SSF53383">
    <property type="entry name" value="PLP-dependent transferases"/>
    <property type="match status" value="1"/>
</dbReference>
<accession>D2EEV5</accession>
<dbReference type="PANTHER" id="PTHR43586:SF8">
    <property type="entry name" value="CYSTEINE DESULFURASE 1, CHLOROPLASTIC"/>
    <property type="match status" value="1"/>
</dbReference>
<dbReference type="Gene3D" id="3.40.640.10">
    <property type="entry name" value="Type I PLP-dependent aspartate aminotransferase-like (Major domain)"/>
    <property type="match status" value="1"/>
</dbReference>
<dbReference type="InterPro" id="IPR010970">
    <property type="entry name" value="Cys_dSase_SufS"/>
</dbReference>
<evidence type="ECO:0000313" key="9">
    <source>
        <dbReference type="EMBL" id="EEZ93061.1"/>
    </source>
</evidence>
<feature type="coiled-coil region" evidence="7">
    <location>
        <begin position="56"/>
        <end position="83"/>
    </location>
</feature>
<proteinExistence type="inferred from homology"/>
<dbReference type="EMBL" id="GG730042">
    <property type="protein sequence ID" value="EEZ93061.1"/>
    <property type="molecule type" value="Genomic_DNA"/>
</dbReference>
<reference evidence="9 10" key="1">
    <citation type="journal article" date="2010" name="Proc. Natl. Acad. Sci. U.S.A.">
        <title>Enigmatic, ultrasmall, uncultivated Archaea.</title>
        <authorList>
            <person name="Baker B.J."/>
            <person name="Comolli L.R."/>
            <person name="Dick G.J."/>
            <person name="Hauser L.J."/>
            <person name="Hyatt D."/>
            <person name="Dill B.D."/>
            <person name="Land M.L."/>
            <person name="Verberkmoes N.C."/>
            <person name="Hettich R.L."/>
            <person name="Banfield J.F."/>
        </authorList>
    </citation>
    <scope>NUCLEOTIDE SEQUENCE [LARGE SCALE GENOMIC DNA]</scope>
</reference>
<feature type="domain" description="Aminotransferase class V" evidence="8">
    <location>
        <begin position="26"/>
        <end position="391"/>
    </location>
</feature>
<evidence type="ECO:0000256" key="7">
    <source>
        <dbReference type="SAM" id="Coils"/>
    </source>
</evidence>
<evidence type="ECO:0000256" key="4">
    <source>
        <dbReference type="ARBA" id="ARBA00022679"/>
    </source>
</evidence>
<dbReference type="CDD" id="cd06453">
    <property type="entry name" value="SufS_like"/>
    <property type="match status" value="1"/>
</dbReference>
<protein>
    <recommendedName>
        <fullName evidence="3">cysteine desulfurase</fullName>
        <ecNumber evidence="3">2.8.1.7</ecNumber>
    </recommendedName>
</protein>
<sequence length="405" mass="45670">MSNIDVEKIRKDFPILSKEINGNKLVYLDNAATSQKPSTVINGIKYFYENINANPIRSIHSLAEEATKNYNEARKKVADFINAEPEEIVFVRNTTEAINLVSFSFPFKKGDRVSTTYMEHHSNLLPWLQLKEKGVNVDIVSVSDDYELDMDYYKKLPKNTRLVALTHASNVTGTINDIKEITRLAHEQGSLVLIDAAQSVPHIPFDIKNIGADFVAFSGHKMLAPFGIGVLYIKKDIAENLKPFLTGGEMIKDVSLSKVIYENTPNLFEAGTQNIEGAYGLGLAVDYLNKVGMENIEKYENELTTYLYEKAKELKNVEVYSGKSRRFSGIFSFNVIGLHSHDTAYLLDKKGIAVRSGFHCAQPLIEDRLKLDGAARASLYFYNTKEEIDIFIEELNNIAVKYGRR</sequence>
<dbReference type="InterPro" id="IPR015424">
    <property type="entry name" value="PyrdxlP-dep_Trfase"/>
</dbReference>
<gene>
    <name evidence="9" type="ORF">BJBARM4_0257</name>
</gene>
<keyword evidence="4" id="KW-0808">Transferase</keyword>
<dbReference type="Gene3D" id="3.90.1150.10">
    <property type="entry name" value="Aspartate Aminotransferase, domain 1"/>
    <property type="match status" value="1"/>
</dbReference>
<dbReference type="EC" id="2.8.1.7" evidence="3"/>
<evidence type="ECO:0000256" key="3">
    <source>
        <dbReference type="ARBA" id="ARBA00012239"/>
    </source>
</evidence>
<comment type="similarity">
    <text evidence="2">Belongs to the class-V pyridoxal-phosphate-dependent aminotransferase family. Csd subfamily.</text>
</comment>
<keyword evidence="7" id="KW-0175">Coiled coil</keyword>
<evidence type="ECO:0000256" key="2">
    <source>
        <dbReference type="ARBA" id="ARBA00010447"/>
    </source>
</evidence>
<name>D2EEV5_PARA4</name>
<evidence type="ECO:0000256" key="1">
    <source>
        <dbReference type="ARBA" id="ARBA00001933"/>
    </source>
</evidence>
<dbReference type="Pfam" id="PF00266">
    <property type="entry name" value="Aminotran_5"/>
    <property type="match status" value="1"/>
</dbReference>
<comment type="catalytic activity">
    <reaction evidence="6">
        <text>(sulfur carrier)-H + L-cysteine = (sulfur carrier)-SH + L-alanine</text>
        <dbReference type="Rhea" id="RHEA:43892"/>
        <dbReference type="Rhea" id="RHEA-COMP:14737"/>
        <dbReference type="Rhea" id="RHEA-COMP:14739"/>
        <dbReference type="ChEBI" id="CHEBI:29917"/>
        <dbReference type="ChEBI" id="CHEBI:35235"/>
        <dbReference type="ChEBI" id="CHEBI:57972"/>
        <dbReference type="ChEBI" id="CHEBI:64428"/>
        <dbReference type="EC" id="2.8.1.7"/>
    </reaction>
</comment>
<dbReference type="GO" id="GO:0030170">
    <property type="term" value="F:pyridoxal phosphate binding"/>
    <property type="evidence" value="ECO:0007669"/>
    <property type="project" value="InterPro"/>
</dbReference>